<keyword evidence="1" id="KW-0812">Transmembrane</keyword>
<sequence>MQAIPKERLNRGAWVPRAWKGNARDMIYMRTSVLGADHLAALVTFLAMGILFWLGERGNLLWMGACGGRTSRKGLDKPHYMQWLPRSLLVLACKGTEAYVDMRGCIRLSFCCKHPANNVL</sequence>
<protein>
    <submittedName>
        <fullName evidence="2">Uncharacterized protein</fullName>
    </submittedName>
</protein>
<evidence type="ECO:0000256" key="1">
    <source>
        <dbReference type="SAM" id="Phobius"/>
    </source>
</evidence>
<reference evidence="2 3" key="1">
    <citation type="submission" date="2016-07" db="EMBL/GenBank/DDBJ databases">
        <title>Pervasive Adenine N6-methylation of Active Genes in Fungi.</title>
        <authorList>
            <consortium name="DOE Joint Genome Institute"/>
            <person name="Mondo S.J."/>
            <person name="Dannebaum R.O."/>
            <person name="Kuo R.C."/>
            <person name="Labutti K."/>
            <person name="Haridas S."/>
            <person name="Kuo A."/>
            <person name="Salamov A."/>
            <person name="Ahrendt S.R."/>
            <person name="Lipzen A."/>
            <person name="Sullivan W."/>
            <person name="Andreopoulos W.B."/>
            <person name="Clum A."/>
            <person name="Lindquist E."/>
            <person name="Daum C."/>
            <person name="Ramamoorthy G.K."/>
            <person name="Gryganskyi A."/>
            <person name="Culley D."/>
            <person name="Magnuson J.K."/>
            <person name="James T.Y."/>
            <person name="O'Malley M.A."/>
            <person name="Stajich J.E."/>
            <person name="Spatafora J.W."/>
            <person name="Visel A."/>
            <person name="Grigoriev I.V."/>
        </authorList>
    </citation>
    <scope>NUCLEOTIDE SEQUENCE [LARGE SCALE GENOMIC DNA]</scope>
    <source>
        <strain evidence="2 3">ATCC 12442</strain>
    </source>
</reference>
<evidence type="ECO:0000313" key="2">
    <source>
        <dbReference type="EMBL" id="ORX69210.1"/>
    </source>
</evidence>
<keyword evidence="1" id="KW-1133">Transmembrane helix</keyword>
<keyword evidence="1" id="KW-0472">Membrane</keyword>
<comment type="caution">
    <text evidence="2">The sequence shown here is derived from an EMBL/GenBank/DDBJ whole genome shotgun (WGS) entry which is preliminary data.</text>
</comment>
<name>A0A1Y1W6N5_9FUNG</name>
<dbReference type="RefSeq" id="XP_040742942.1">
    <property type="nucleotide sequence ID" value="XM_040887844.1"/>
</dbReference>
<evidence type="ECO:0000313" key="3">
    <source>
        <dbReference type="Proteomes" id="UP000193922"/>
    </source>
</evidence>
<gene>
    <name evidence="2" type="ORF">DL89DRAFT_268221</name>
</gene>
<dbReference type="EMBL" id="MCFD01000008">
    <property type="protein sequence ID" value="ORX69210.1"/>
    <property type="molecule type" value="Genomic_DNA"/>
</dbReference>
<organism evidence="2 3">
    <name type="scientific">Linderina pennispora</name>
    <dbReference type="NCBI Taxonomy" id="61395"/>
    <lineage>
        <taxon>Eukaryota</taxon>
        <taxon>Fungi</taxon>
        <taxon>Fungi incertae sedis</taxon>
        <taxon>Zoopagomycota</taxon>
        <taxon>Kickxellomycotina</taxon>
        <taxon>Kickxellomycetes</taxon>
        <taxon>Kickxellales</taxon>
        <taxon>Kickxellaceae</taxon>
        <taxon>Linderina</taxon>
    </lineage>
</organism>
<dbReference type="Proteomes" id="UP000193922">
    <property type="component" value="Unassembled WGS sequence"/>
</dbReference>
<accession>A0A1Y1W6N5</accession>
<keyword evidence="3" id="KW-1185">Reference proteome</keyword>
<dbReference type="GeneID" id="63804492"/>
<feature type="transmembrane region" description="Helical" evidence="1">
    <location>
        <begin position="33"/>
        <end position="54"/>
    </location>
</feature>
<dbReference type="AlphaFoldDB" id="A0A1Y1W6N5"/>
<proteinExistence type="predicted"/>